<dbReference type="PANTHER" id="PTHR43578">
    <property type="entry name" value="NADH-QUINONE OXIDOREDUCTASE SUBUNIT F"/>
    <property type="match status" value="1"/>
</dbReference>
<accession>A0ABN5VF93</accession>
<sequence>MDLHFGDSKPTDKEKAAVDALLGPPESSWEGADRSDADLRWARGGRAARERRDLLLPGLHAINDRVGWISEGALDYLCRRLTVPPAEAYGVATFYAMFSVKPRPATVLQVCTDLACAAAGAAELCAGVEARLGLGSGVRVERSPCLGLCERAPAALVVRAGGSAPDGDVDTASPTRPVRQGPRPFDPPRGSAPDPVSGADPRPPAPQTPGGLTFPGPGLDDRPGQAPPARPAFADEAVQADEGGLGAQPPGLGDGKGRRGRIPSRVTAVVAPATVDTTVVTATLPEMAAAEPPAAMAVPQAGAPSLILLRRVGVVDPASLDDYRAHGGYTALRHAFALGPAGVIREVTDSGLVGRGGAAFPTGRKWQATASQPDHPHYLVCNADESEPGTFKDRVVMEGDPYALVEAMTIAAYATGAHQGYLYLRGEYPRALRRMEHAISQARARGLLGDDILGQGYAFDIEIRRGAGAYICGEETALFNSIEGYRGEPRSKPPFPVEKGLFGKPTVENNVETLVNVLPILTLGAPAYATIGTGRSTGPKLFCVSGSVDRPGIYELPFGATLGELLELAGVRGRLRAVLLGGAAGGFVRPDELDIPLTFEGTREAGTTLGSGVVMAFDDTVPLPRLLLRIAEFFRDESCGQCVPCRVGTVRQEEALHRIVERTGAAAAEDITLLREVGRAMRDASICGLGQTAWNAVESAIDRLGAYE</sequence>
<dbReference type="Gene3D" id="1.20.1440.230">
    <property type="entry name" value="NADH-ubiquinone oxidoreductase 51kDa subunit, iron-sulphur binding domain"/>
    <property type="match status" value="1"/>
</dbReference>
<feature type="domain" description="NADH-ubiquinone oxidoreductase 51kDa subunit iron-sulphur binding" evidence="7">
    <location>
        <begin position="624"/>
        <end position="671"/>
    </location>
</feature>
<keyword evidence="2" id="KW-0004">4Fe-4S</keyword>
<dbReference type="InterPro" id="IPR036249">
    <property type="entry name" value="Thioredoxin-like_sf"/>
</dbReference>
<reference evidence="8 9" key="2">
    <citation type="journal article" date="2023" name="ChemBioChem">
        <title>Acyltransferase Domain Exchange between Two Independent Type I Polyketide Synthases in the Same Producer Strain of Macrolide Antibiotics.</title>
        <authorList>
            <person name="Kudo F."/>
            <person name="Kishikawa K."/>
            <person name="Tsuboi K."/>
            <person name="Kido T."/>
            <person name="Usui T."/>
            <person name="Hashimoto J."/>
            <person name="Shin-Ya K."/>
            <person name="Miyanaga A."/>
            <person name="Eguchi T."/>
        </authorList>
    </citation>
    <scope>NUCLEOTIDE SEQUENCE [LARGE SCALE GENOMIC DNA]</scope>
    <source>
        <strain evidence="8 9">A-8890</strain>
    </source>
</reference>
<proteinExistence type="inferred from homology"/>
<dbReference type="Pfam" id="PF01257">
    <property type="entry name" value="2Fe-2S_thioredx"/>
    <property type="match status" value="1"/>
</dbReference>
<dbReference type="RefSeq" id="WP_286250398.1">
    <property type="nucleotide sequence ID" value="NZ_AP018448.1"/>
</dbReference>
<dbReference type="PROSITE" id="PS00645">
    <property type="entry name" value="COMPLEX1_51K_2"/>
    <property type="match status" value="1"/>
</dbReference>
<dbReference type="PANTHER" id="PTHR43578:SF3">
    <property type="entry name" value="NADH-QUINONE OXIDOREDUCTASE SUBUNIT F"/>
    <property type="match status" value="1"/>
</dbReference>
<organism evidence="8 9">
    <name type="scientific">Streptomyces graminofaciens</name>
    <dbReference type="NCBI Taxonomy" id="68212"/>
    <lineage>
        <taxon>Bacteria</taxon>
        <taxon>Bacillati</taxon>
        <taxon>Actinomycetota</taxon>
        <taxon>Actinomycetes</taxon>
        <taxon>Kitasatosporales</taxon>
        <taxon>Streptomycetaceae</taxon>
        <taxon>Streptomyces</taxon>
    </lineage>
</organism>
<feature type="compositionally biased region" description="Low complexity" evidence="6">
    <location>
        <begin position="208"/>
        <end position="218"/>
    </location>
</feature>
<dbReference type="Gene3D" id="1.10.10.1590">
    <property type="entry name" value="NADH-quinone oxidoreductase subunit E"/>
    <property type="match status" value="1"/>
</dbReference>
<evidence type="ECO:0000256" key="5">
    <source>
        <dbReference type="ARBA" id="ARBA00023014"/>
    </source>
</evidence>
<dbReference type="Proteomes" id="UP001321542">
    <property type="component" value="Chromosome"/>
</dbReference>
<keyword evidence="5" id="KW-0411">Iron-sulfur</keyword>
<evidence type="ECO:0000313" key="8">
    <source>
        <dbReference type="EMBL" id="BBC31638.1"/>
    </source>
</evidence>
<dbReference type="InterPro" id="IPR037207">
    <property type="entry name" value="Nuop51_4Fe4S-bd_sf"/>
</dbReference>
<keyword evidence="3" id="KW-0479">Metal-binding</keyword>
<evidence type="ECO:0000313" key="9">
    <source>
        <dbReference type="Proteomes" id="UP001321542"/>
    </source>
</evidence>
<evidence type="ECO:0000256" key="2">
    <source>
        <dbReference type="ARBA" id="ARBA00022485"/>
    </source>
</evidence>
<feature type="region of interest" description="Disordered" evidence="6">
    <location>
        <begin position="162"/>
        <end position="230"/>
    </location>
</feature>
<dbReference type="InterPro" id="IPR019554">
    <property type="entry name" value="Soluble_ligand-bd"/>
</dbReference>
<dbReference type="SUPFAM" id="SSF52833">
    <property type="entry name" value="Thioredoxin-like"/>
    <property type="match status" value="1"/>
</dbReference>
<evidence type="ECO:0000256" key="1">
    <source>
        <dbReference type="ARBA" id="ARBA00007523"/>
    </source>
</evidence>
<keyword evidence="9" id="KW-1185">Reference proteome</keyword>
<dbReference type="Gene3D" id="3.40.50.11540">
    <property type="entry name" value="NADH-ubiquinone oxidoreductase 51kDa subunit"/>
    <property type="match status" value="1"/>
</dbReference>
<keyword evidence="4" id="KW-0408">Iron</keyword>
<dbReference type="InterPro" id="IPR001949">
    <property type="entry name" value="NADH-UbQ_OxRdtase_51kDa_CS"/>
</dbReference>
<dbReference type="SUPFAM" id="SSF142019">
    <property type="entry name" value="Nqo1 FMN-binding domain-like"/>
    <property type="match status" value="1"/>
</dbReference>
<feature type="region of interest" description="Disordered" evidence="6">
    <location>
        <begin position="1"/>
        <end position="33"/>
    </location>
</feature>
<comment type="similarity">
    <text evidence="1">Belongs to the complex I 51 kDa subunit family.</text>
</comment>
<evidence type="ECO:0000259" key="7">
    <source>
        <dbReference type="SMART" id="SM00928"/>
    </source>
</evidence>
<dbReference type="Gene3D" id="6.10.250.1450">
    <property type="match status" value="1"/>
</dbReference>
<dbReference type="Gene3D" id="3.10.20.600">
    <property type="match status" value="1"/>
</dbReference>
<dbReference type="SUPFAM" id="SSF140490">
    <property type="entry name" value="Nqo1C-terminal domain-like"/>
    <property type="match status" value="1"/>
</dbReference>
<dbReference type="Pfam" id="PF10531">
    <property type="entry name" value="SLBB"/>
    <property type="match status" value="1"/>
</dbReference>
<protein>
    <recommendedName>
        <fullName evidence="7">NADH-ubiquinone oxidoreductase 51kDa subunit iron-sulphur binding domain-containing protein</fullName>
    </recommendedName>
</protein>
<evidence type="ECO:0000256" key="6">
    <source>
        <dbReference type="SAM" id="MobiDB-lite"/>
    </source>
</evidence>
<dbReference type="InterPro" id="IPR011538">
    <property type="entry name" value="Nuo51_FMN-bd"/>
</dbReference>
<dbReference type="InterPro" id="IPR019575">
    <property type="entry name" value="Nuop51_4Fe4S-bd"/>
</dbReference>
<dbReference type="InterPro" id="IPR037225">
    <property type="entry name" value="Nuo51_FMN-bd_sf"/>
</dbReference>
<dbReference type="EMBL" id="AP018448">
    <property type="protein sequence ID" value="BBC31638.1"/>
    <property type="molecule type" value="Genomic_DNA"/>
</dbReference>
<feature type="compositionally biased region" description="Basic and acidic residues" evidence="6">
    <location>
        <begin position="1"/>
        <end position="17"/>
    </location>
</feature>
<dbReference type="SUPFAM" id="SSF142984">
    <property type="entry name" value="Nqo1 middle domain-like"/>
    <property type="match status" value="1"/>
</dbReference>
<reference evidence="8 9" key="1">
    <citation type="journal article" date="2010" name="ChemBioChem">
        <title>Cloning and characterization of the biosynthetic gene cluster of 16-membered macrolide antibiotic FD-891: involvement of a dual functional cytochrome P450 monooxygenase catalyzing epoxidation and hydroxylation.</title>
        <authorList>
            <person name="Kudo F."/>
            <person name="Motegi A."/>
            <person name="Mizoue K."/>
            <person name="Eguchi T."/>
        </authorList>
    </citation>
    <scope>NUCLEOTIDE SEQUENCE [LARGE SCALE GENOMIC DNA]</scope>
    <source>
        <strain evidence="8 9">A-8890</strain>
    </source>
</reference>
<dbReference type="Pfam" id="PF10589">
    <property type="entry name" value="NADH_4Fe-4S"/>
    <property type="match status" value="1"/>
</dbReference>
<dbReference type="InterPro" id="IPR041921">
    <property type="entry name" value="NuoE_N"/>
</dbReference>
<dbReference type="SMART" id="SM00928">
    <property type="entry name" value="NADH_4Fe-4S"/>
    <property type="match status" value="1"/>
</dbReference>
<evidence type="ECO:0000256" key="3">
    <source>
        <dbReference type="ARBA" id="ARBA00022723"/>
    </source>
</evidence>
<dbReference type="Gene3D" id="3.40.30.10">
    <property type="entry name" value="Glutaredoxin"/>
    <property type="match status" value="1"/>
</dbReference>
<evidence type="ECO:0000256" key="4">
    <source>
        <dbReference type="ARBA" id="ARBA00023004"/>
    </source>
</evidence>
<name>A0ABN5VF93_9ACTN</name>
<gene>
    <name evidence="8" type="ORF">SGFS_029320</name>
</gene>
<dbReference type="Pfam" id="PF01512">
    <property type="entry name" value="Complex1_51K"/>
    <property type="match status" value="1"/>
</dbReference>